<evidence type="ECO:0000313" key="4">
    <source>
        <dbReference type="Proteomes" id="UP000199413"/>
    </source>
</evidence>
<evidence type="ECO:0000256" key="2">
    <source>
        <dbReference type="SAM" id="Phobius"/>
    </source>
</evidence>
<proteinExistence type="predicted"/>
<evidence type="ECO:0000256" key="1">
    <source>
        <dbReference type="SAM" id="MobiDB-lite"/>
    </source>
</evidence>
<name>A0A1C6RK92_9ACTN</name>
<protein>
    <submittedName>
        <fullName evidence="3">Uncharacterized protein</fullName>
    </submittedName>
</protein>
<keyword evidence="2" id="KW-0812">Transmembrane</keyword>
<dbReference type="STRING" id="568872.GA0070624_1297"/>
<dbReference type="RefSeq" id="WP_141714941.1">
    <property type="nucleotide sequence ID" value="NZ_FMHV01000002.1"/>
</dbReference>
<feature type="compositionally biased region" description="Polar residues" evidence="1">
    <location>
        <begin position="234"/>
        <end position="243"/>
    </location>
</feature>
<keyword evidence="2" id="KW-1133">Transmembrane helix</keyword>
<feature type="region of interest" description="Disordered" evidence="1">
    <location>
        <begin position="204"/>
        <end position="243"/>
    </location>
</feature>
<gene>
    <name evidence="3" type="ORF">GA0070624_1297</name>
</gene>
<organism evidence="3 4">
    <name type="scientific">Micromonospora rhizosphaerae</name>
    <dbReference type="NCBI Taxonomy" id="568872"/>
    <lineage>
        <taxon>Bacteria</taxon>
        <taxon>Bacillati</taxon>
        <taxon>Actinomycetota</taxon>
        <taxon>Actinomycetes</taxon>
        <taxon>Micromonosporales</taxon>
        <taxon>Micromonosporaceae</taxon>
        <taxon>Micromonospora</taxon>
    </lineage>
</organism>
<dbReference type="AlphaFoldDB" id="A0A1C6RK92"/>
<keyword evidence="4" id="KW-1185">Reference proteome</keyword>
<reference evidence="4" key="1">
    <citation type="submission" date="2016-06" db="EMBL/GenBank/DDBJ databases">
        <authorList>
            <person name="Varghese N."/>
            <person name="Submissions Spin"/>
        </authorList>
    </citation>
    <scope>NUCLEOTIDE SEQUENCE [LARGE SCALE GENOMIC DNA]</scope>
    <source>
        <strain evidence="4">DSM 45431</strain>
    </source>
</reference>
<keyword evidence="2" id="KW-0472">Membrane</keyword>
<sequence length="243" mass="25768">MKQQHFEAARFEDRLLMELRQNVAQRAEELPHSKATSSPVMAERRTTHRRLVMAGAFTMAAAVSAIAVTLAQPVSPAYAVSEGQDGTITVTVNYLDDPAAANETLRQAGVPAVIMLPTPAADCPAEDRGTVLPESLSSAYSVVSGRSYLDVDPPVPDNFVKLRPALIPAGQVLILVPGSTLTDGASEPTLNFVRYQQPGPRCVVDRSTLSGPLPTASMNTETPGSPPFDASPEAENSTESRTG</sequence>
<dbReference type="EMBL" id="FMHV01000002">
    <property type="protein sequence ID" value="SCL17462.1"/>
    <property type="molecule type" value="Genomic_DNA"/>
</dbReference>
<dbReference type="Proteomes" id="UP000199413">
    <property type="component" value="Unassembled WGS sequence"/>
</dbReference>
<evidence type="ECO:0000313" key="3">
    <source>
        <dbReference type="EMBL" id="SCL17462.1"/>
    </source>
</evidence>
<dbReference type="OrthoDB" id="3699588at2"/>
<feature type="transmembrane region" description="Helical" evidence="2">
    <location>
        <begin position="51"/>
        <end position="71"/>
    </location>
</feature>
<accession>A0A1C6RK92</accession>